<feature type="compositionally biased region" description="Polar residues" evidence="1">
    <location>
        <begin position="1"/>
        <end position="12"/>
    </location>
</feature>
<name>H1D3B6_9FIRM</name>
<dbReference type="AlphaFoldDB" id="H1D3B6"/>
<dbReference type="Proteomes" id="UP000003277">
    <property type="component" value="Unassembled WGS sequence"/>
</dbReference>
<comment type="caution">
    <text evidence="3">The sequence shown here is derived from an EMBL/GenBank/DDBJ whole genome shotgun (WGS) entry which is preliminary data.</text>
</comment>
<sequence length="116" mass="12408">MSYDTDSQSRNVLASPLGEEGHEVAKGVQANWIHRGAPRPANPVRRHPAKSVWTVVILIMILDVDVTAAGGIIKLIAPKGETTHYILRVAGAPSTTAVTDSLDFQVADAPLQIQFA</sequence>
<feature type="region of interest" description="Disordered" evidence="1">
    <location>
        <begin position="1"/>
        <end position="20"/>
    </location>
</feature>
<evidence type="ECO:0000313" key="4">
    <source>
        <dbReference type="Proteomes" id="UP000003277"/>
    </source>
</evidence>
<dbReference type="HOGENOM" id="CLU_2092925_0_0_9"/>
<keyword evidence="2" id="KW-0472">Membrane</keyword>
<evidence type="ECO:0000313" key="3">
    <source>
        <dbReference type="EMBL" id="EHO61967.1"/>
    </source>
</evidence>
<reference evidence="3 4" key="1">
    <citation type="submission" date="2011-11" db="EMBL/GenBank/DDBJ databases">
        <title>The Genome Sequence of Dialister succinatiphilus YIT 11850.</title>
        <authorList>
            <consortium name="The Broad Institute Genome Sequencing Platform"/>
            <person name="Earl A."/>
            <person name="Ward D."/>
            <person name="Feldgarden M."/>
            <person name="Gevers D."/>
            <person name="Morotomi M."/>
            <person name="Young S.K."/>
            <person name="Zeng Q."/>
            <person name="Gargeya S."/>
            <person name="Fitzgerald M."/>
            <person name="Haas B."/>
            <person name="Abouelleil A."/>
            <person name="Alvarado L."/>
            <person name="Arachchi H.M."/>
            <person name="Berlin A."/>
            <person name="Brown A."/>
            <person name="Chapman S.B."/>
            <person name="Dunbar C."/>
            <person name="Gearin G."/>
            <person name="Goldberg J."/>
            <person name="Griggs A."/>
            <person name="Gujja S."/>
            <person name="Heiman D."/>
            <person name="Howarth C."/>
            <person name="Lui A."/>
            <person name="MacDonald P.J.P."/>
            <person name="Montmayeur A."/>
            <person name="Murphy C."/>
            <person name="Neiman D."/>
            <person name="Pearson M."/>
            <person name="Priest M."/>
            <person name="Roberts A."/>
            <person name="Saif S."/>
            <person name="Shea T."/>
            <person name="Sisk P."/>
            <person name="Stolte C."/>
            <person name="Sykes S."/>
            <person name="Wortman J."/>
            <person name="Nusbaum C."/>
            <person name="Birren B."/>
        </authorList>
    </citation>
    <scope>NUCLEOTIDE SEQUENCE [LARGE SCALE GENOMIC DNA]</scope>
    <source>
        <strain evidence="3 4">YIT 11850</strain>
    </source>
</reference>
<dbReference type="EMBL" id="ADLT01000082">
    <property type="protein sequence ID" value="EHO61967.1"/>
    <property type="molecule type" value="Genomic_DNA"/>
</dbReference>
<evidence type="ECO:0000256" key="2">
    <source>
        <dbReference type="SAM" id="Phobius"/>
    </source>
</evidence>
<keyword evidence="4" id="KW-1185">Reference proteome</keyword>
<proteinExistence type="predicted"/>
<keyword evidence="2" id="KW-1133">Transmembrane helix</keyword>
<protein>
    <submittedName>
        <fullName evidence="3">Uncharacterized protein</fullName>
    </submittedName>
</protein>
<feature type="transmembrane region" description="Helical" evidence="2">
    <location>
        <begin position="52"/>
        <end position="77"/>
    </location>
</feature>
<organism evidence="3 4">
    <name type="scientific">Dialister succinatiphilus YIT 11850</name>
    <dbReference type="NCBI Taxonomy" id="742743"/>
    <lineage>
        <taxon>Bacteria</taxon>
        <taxon>Bacillati</taxon>
        <taxon>Bacillota</taxon>
        <taxon>Negativicutes</taxon>
        <taxon>Veillonellales</taxon>
        <taxon>Veillonellaceae</taxon>
        <taxon>Dialister</taxon>
    </lineage>
</organism>
<gene>
    <name evidence="3" type="ORF">HMPREF9453_02104</name>
</gene>
<keyword evidence="2" id="KW-0812">Transmembrane</keyword>
<accession>H1D3B6</accession>
<evidence type="ECO:0000256" key="1">
    <source>
        <dbReference type="SAM" id="MobiDB-lite"/>
    </source>
</evidence>